<dbReference type="GO" id="GO:0016787">
    <property type="term" value="F:hydrolase activity"/>
    <property type="evidence" value="ECO:0007669"/>
    <property type="project" value="UniProtKB-KW"/>
</dbReference>
<sequence length="205" mass="21834">MNKDGHVLNAALLAIGLGVILTVDTAISAERLFTAGVTAETSSGDDIQTPIDIAAQLGNSVLAFSVPVVLGALFPDVDTAFGRHRKTLHNLPVLLLFMLFPPLFANLQFVWIGVATHYLLDVVGSKRGIALFYPLSATEYNLPTGVATSSQWATTVTLAVTAGELVVLFIVHTYIIALDTAPTIINETVITGVLPRVLPMYLHIA</sequence>
<dbReference type="EMBL" id="KE356560">
    <property type="protein sequence ID" value="ERG90435.1"/>
    <property type="molecule type" value="Genomic_DNA"/>
</dbReference>
<keyword evidence="1" id="KW-0812">Transmembrane</keyword>
<dbReference type="HOGENOM" id="CLU_1567080_0_0_2"/>
<dbReference type="InterPro" id="IPR007404">
    <property type="entry name" value="YdjM-like"/>
</dbReference>
<dbReference type="Pfam" id="PF04307">
    <property type="entry name" value="YdjM"/>
    <property type="match status" value="1"/>
</dbReference>
<feature type="transmembrane region" description="Helical" evidence="1">
    <location>
        <begin position="152"/>
        <end position="177"/>
    </location>
</feature>
<name>U1N1U5_9EURY</name>
<dbReference type="Proteomes" id="UP000030649">
    <property type="component" value="Unassembled WGS sequence"/>
</dbReference>
<evidence type="ECO:0000256" key="1">
    <source>
        <dbReference type="SAM" id="Phobius"/>
    </source>
</evidence>
<feature type="transmembrane region" description="Helical" evidence="1">
    <location>
        <begin position="94"/>
        <end position="120"/>
    </location>
</feature>
<evidence type="ECO:0000313" key="2">
    <source>
        <dbReference type="EMBL" id="ERG90435.1"/>
    </source>
</evidence>
<gene>
    <name evidence="2" type="ORF">J07HQW1_00456</name>
</gene>
<organism evidence="2 3">
    <name type="scientific">Haloquadratum walsbyi J07HQW1</name>
    <dbReference type="NCBI Taxonomy" id="1238424"/>
    <lineage>
        <taxon>Archaea</taxon>
        <taxon>Methanobacteriati</taxon>
        <taxon>Methanobacteriota</taxon>
        <taxon>Stenosarchaea group</taxon>
        <taxon>Halobacteria</taxon>
        <taxon>Halobacteriales</taxon>
        <taxon>Haloferacaceae</taxon>
        <taxon>Haloquadratum</taxon>
    </lineage>
</organism>
<keyword evidence="1" id="KW-1133">Transmembrane helix</keyword>
<dbReference type="AlphaFoldDB" id="U1N1U5"/>
<keyword evidence="2" id="KW-0378">Hydrolase</keyword>
<accession>U1N1U5</accession>
<proteinExistence type="predicted"/>
<reference evidence="2 3" key="1">
    <citation type="journal article" date="2013" name="PLoS ONE">
        <title>Assembly-driven community genomics of a hypersaline microbial ecosystem.</title>
        <authorList>
            <person name="Podell S."/>
            <person name="Ugalde J.A."/>
            <person name="Narasingarao P."/>
            <person name="Banfield J.F."/>
            <person name="Heidelberg K.B."/>
            <person name="Allen E.E."/>
        </authorList>
    </citation>
    <scope>NUCLEOTIDE SEQUENCE [LARGE SCALE GENOMIC DNA]</scope>
    <source>
        <strain evidence="3">J07HQW1</strain>
    </source>
</reference>
<feature type="transmembrane region" description="Helical" evidence="1">
    <location>
        <begin position="53"/>
        <end position="74"/>
    </location>
</feature>
<protein>
    <submittedName>
        <fullName evidence="2">Putative membrane-bound metal-dependent hydrolase (DUF457)</fullName>
    </submittedName>
</protein>
<keyword evidence="1" id="KW-0472">Membrane</keyword>
<evidence type="ECO:0000313" key="3">
    <source>
        <dbReference type="Proteomes" id="UP000030649"/>
    </source>
</evidence>